<dbReference type="EMBL" id="BAAAQN010000053">
    <property type="protein sequence ID" value="GAA2052006.1"/>
    <property type="molecule type" value="Genomic_DNA"/>
</dbReference>
<name>A0ABN2V685_9ACTN</name>
<accession>A0ABN2V685</accession>
<proteinExistence type="predicted"/>
<gene>
    <name evidence="2" type="ORF">GCM10009839_69060</name>
</gene>
<evidence type="ECO:0000313" key="3">
    <source>
        <dbReference type="Proteomes" id="UP001500751"/>
    </source>
</evidence>
<dbReference type="Proteomes" id="UP001500751">
    <property type="component" value="Unassembled WGS sequence"/>
</dbReference>
<comment type="caution">
    <text evidence="2">The sequence shown here is derived from an EMBL/GenBank/DDBJ whole genome shotgun (WGS) entry which is preliminary data.</text>
</comment>
<sequence>MVQPGQQPRLDHEPPGQVGTGGGVGVEAEHLQCHRPPQPLVDRPVDRCPPNADTPWPTNSGTRKLYDARTVGR</sequence>
<evidence type="ECO:0000256" key="1">
    <source>
        <dbReference type="SAM" id="MobiDB-lite"/>
    </source>
</evidence>
<evidence type="ECO:0000313" key="2">
    <source>
        <dbReference type="EMBL" id="GAA2052006.1"/>
    </source>
</evidence>
<reference evidence="2 3" key="1">
    <citation type="journal article" date="2019" name="Int. J. Syst. Evol. Microbiol.">
        <title>The Global Catalogue of Microorganisms (GCM) 10K type strain sequencing project: providing services to taxonomists for standard genome sequencing and annotation.</title>
        <authorList>
            <consortium name="The Broad Institute Genomics Platform"/>
            <consortium name="The Broad Institute Genome Sequencing Center for Infectious Disease"/>
            <person name="Wu L."/>
            <person name="Ma J."/>
        </authorList>
    </citation>
    <scope>NUCLEOTIDE SEQUENCE [LARGE SCALE GENOMIC DNA]</scope>
    <source>
        <strain evidence="2 3">JCM 16014</strain>
    </source>
</reference>
<keyword evidence="3" id="KW-1185">Reference proteome</keyword>
<organism evidence="2 3">
    <name type="scientific">Catenulispora yoronensis</name>
    <dbReference type="NCBI Taxonomy" id="450799"/>
    <lineage>
        <taxon>Bacteria</taxon>
        <taxon>Bacillati</taxon>
        <taxon>Actinomycetota</taxon>
        <taxon>Actinomycetes</taxon>
        <taxon>Catenulisporales</taxon>
        <taxon>Catenulisporaceae</taxon>
        <taxon>Catenulispora</taxon>
    </lineage>
</organism>
<feature type="region of interest" description="Disordered" evidence="1">
    <location>
        <begin position="1"/>
        <end position="73"/>
    </location>
</feature>
<protein>
    <submittedName>
        <fullName evidence="2">Uncharacterized protein</fullName>
    </submittedName>
</protein>